<sequence length="154" mass="17214">MLIVEYLSKSYHRFLPDLAEHANLKSRFLITLNGPNSSELSAIIRDITRFTKKSVQVSTAISDKETNEGVGEIFQNAKISRDILLFSGADSLLEKRAGIRGSHDRDENFDLNDLQKNIANHNGIVILATEQKQILTSSMSSKVNVLIRFPVADK</sequence>
<name>A1SWF3_PSYIN</name>
<evidence type="ECO:0000313" key="1">
    <source>
        <dbReference type="EMBL" id="ABM03818.1"/>
    </source>
</evidence>
<reference evidence="1 2" key="1">
    <citation type="submission" date="2007-01" db="EMBL/GenBank/DDBJ databases">
        <title>Complete sequence of Psychromonas ingrahamii 37.</title>
        <authorList>
            <consortium name="US DOE Joint Genome Institute"/>
            <person name="Copeland A."/>
            <person name="Lucas S."/>
            <person name="Lapidus A."/>
            <person name="Barry K."/>
            <person name="Detter J.C."/>
            <person name="Glavina del Rio T."/>
            <person name="Hammon N."/>
            <person name="Israni S."/>
            <person name="Dalin E."/>
            <person name="Tice H."/>
            <person name="Pitluck S."/>
            <person name="Thompson L.S."/>
            <person name="Brettin T."/>
            <person name="Bruce D."/>
            <person name="Han C."/>
            <person name="Tapia R."/>
            <person name="Schmutz J."/>
            <person name="Larimer F."/>
            <person name="Land M."/>
            <person name="Hauser L."/>
            <person name="Kyrpides N."/>
            <person name="Ivanova N."/>
            <person name="Staley J."/>
            <person name="Richardson P."/>
        </authorList>
    </citation>
    <scope>NUCLEOTIDE SEQUENCE [LARGE SCALE GENOMIC DNA]</scope>
    <source>
        <strain evidence="1 2">37</strain>
    </source>
</reference>
<dbReference type="Gene3D" id="3.40.50.300">
    <property type="entry name" value="P-loop containing nucleotide triphosphate hydrolases"/>
    <property type="match status" value="1"/>
</dbReference>
<protein>
    <submittedName>
        <fullName evidence="1">Uncharacterized protein</fullName>
    </submittedName>
</protein>
<evidence type="ECO:0000313" key="2">
    <source>
        <dbReference type="Proteomes" id="UP000000639"/>
    </source>
</evidence>
<dbReference type="RefSeq" id="WP_011770378.1">
    <property type="nucleotide sequence ID" value="NC_008709.1"/>
</dbReference>
<dbReference type="EMBL" id="CP000510">
    <property type="protein sequence ID" value="ABM03818.1"/>
    <property type="molecule type" value="Genomic_DNA"/>
</dbReference>
<proteinExistence type="predicted"/>
<dbReference type="AlphaFoldDB" id="A1SWF3"/>
<gene>
    <name evidence="1" type="ordered locus">Ping_2066</name>
</gene>
<dbReference type="InterPro" id="IPR027417">
    <property type="entry name" value="P-loop_NTPase"/>
</dbReference>
<dbReference type="STRING" id="357804.Ping_2066"/>
<dbReference type="OrthoDB" id="6214484at2"/>
<organism evidence="1 2">
    <name type="scientific">Psychromonas ingrahamii (strain DSM 17664 / CCUG 51855 / 37)</name>
    <dbReference type="NCBI Taxonomy" id="357804"/>
    <lineage>
        <taxon>Bacteria</taxon>
        <taxon>Pseudomonadati</taxon>
        <taxon>Pseudomonadota</taxon>
        <taxon>Gammaproteobacteria</taxon>
        <taxon>Alteromonadales</taxon>
        <taxon>Psychromonadaceae</taxon>
        <taxon>Psychromonas</taxon>
    </lineage>
</organism>
<accession>A1SWF3</accession>
<dbReference type="KEGG" id="pin:Ping_2066"/>
<dbReference type="eggNOG" id="COG0464">
    <property type="taxonomic scope" value="Bacteria"/>
</dbReference>
<dbReference type="HOGENOM" id="CLU_1739039_0_0_6"/>
<dbReference type="Proteomes" id="UP000000639">
    <property type="component" value="Chromosome"/>
</dbReference>
<keyword evidence="2" id="KW-1185">Reference proteome</keyword>